<name>A0A3M7QQ19_BRAPC</name>
<dbReference type="Proteomes" id="UP000276133">
    <property type="component" value="Unassembled WGS sequence"/>
</dbReference>
<evidence type="ECO:0000313" key="3">
    <source>
        <dbReference type="Proteomes" id="UP000276133"/>
    </source>
</evidence>
<reference evidence="2 3" key="1">
    <citation type="journal article" date="2018" name="Sci. Rep.">
        <title>Genomic signatures of local adaptation to the degree of environmental predictability in rotifers.</title>
        <authorList>
            <person name="Franch-Gras L."/>
            <person name="Hahn C."/>
            <person name="Garcia-Roger E.M."/>
            <person name="Carmona M.J."/>
            <person name="Serra M."/>
            <person name="Gomez A."/>
        </authorList>
    </citation>
    <scope>NUCLEOTIDE SEQUENCE [LARGE SCALE GENOMIC DNA]</scope>
    <source>
        <strain evidence="2">HYR1</strain>
    </source>
</reference>
<feature type="region of interest" description="Disordered" evidence="1">
    <location>
        <begin position="23"/>
        <end position="44"/>
    </location>
</feature>
<sequence length="101" mass="12261">LNIGKRRKRINDKSEESIEIQRLLQEEDNEEESDGTEDFEESLDGEETCLEKELQYSNYEDYNDFEDDENDFQLPHYFYSEKKIRILLIFSKFLILRSCFT</sequence>
<dbReference type="EMBL" id="REGN01005486">
    <property type="protein sequence ID" value="RNA13174.1"/>
    <property type="molecule type" value="Genomic_DNA"/>
</dbReference>
<evidence type="ECO:0000256" key="1">
    <source>
        <dbReference type="SAM" id="MobiDB-lite"/>
    </source>
</evidence>
<feature type="non-terminal residue" evidence="2">
    <location>
        <position position="1"/>
    </location>
</feature>
<comment type="caution">
    <text evidence="2">The sequence shown here is derived from an EMBL/GenBank/DDBJ whole genome shotgun (WGS) entry which is preliminary data.</text>
</comment>
<feature type="compositionally biased region" description="Acidic residues" evidence="1">
    <location>
        <begin position="26"/>
        <end position="44"/>
    </location>
</feature>
<organism evidence="2 3">
    <name type="scientific">Brachionus plicatilis</name>
    <name type="common">Marine rotifer</name>
    <name type="synonym">Brachionus muelleri</name>
    <dbReference type="NCBI Taxonomy" id="10195"/>
    <lineage>
        <taxon>Eukaryota</taxon>
        <taxon>Metazoa</taxon>
        <taxon>Spiralia</taxon>
        <taxon>Gnathifera</taxon>
        <taxon>Rotifera</taxon>
        <taxon>Eurotatoria</taxon>
        <taxon>Monogononta</taxon>
        <taxon>Pseudotrocha</taxon>
        <taxon>Ploima</taxon>
        <taxon>Brachionidae</taxon>
        <taxon>Brachionus</taxon>
    </lineage>
</organism>
<dbReference type="AlphaFoldDB" id="A0A3M7QQ19"/>
<accession>A0A3M7QQ19</accession>
<evidence type="ECO:0000313" key="2">
    <source>
        <dbReference type="EMBL" id="RNA13174.1"/>
    </source>
</evidence>
<keyword evidence="3" id="KW-1185">Reference proteome</keyword>
<proteinExistence type="predicted"/>
<gene>
    <name evidence="2" type="ORF">BpHYR1_040692</name>
</gene>
<protein>
    <submittedName>
        <fullName evidence="2">Uncharacterized protein</fullName>
    </submittedName>
</protein>